<reference evidence="2" key="1">
    <citation type="submission" date="2014-11" db="EMBL/GenBank/DDBJ databases">
        <authorList>
            <person name="Amaro Gonzalez C."/>
        </authorList>
    </citation>
    <scope>NUCLEOTIDE SEQUENCE</scope>
</reference>
<proteinExistence type="predicted"/>
<feature type="region of interest" description="Disordered" evidence="1">
    <location>
        <begin position="1"/>
        <end position="29"/>
    </location>
</feature>
<sequence>MDDSTVDDRRITHHNEKNTCPTDQKYSSGRRSGCVIDYCLWMTSQTEVQRLHCKIRTTS</sequence>
<dbReference type="AlphaFoldDB" id="A0A0E9UQG4"/>
<feature type="compositionally biased region" description="Polar residues" evidence="1">
    <location>
        <begin position="18"/>
        <end position="29"/>
    </location>
</feature>
<organism evidence="2">
    <name type="scientific">Anguilla anguilla</name>
    <name type="common">European freshwater eel</name>
    <name type="synonym">Muraena anguilla</name>
    <dbReference type="NCBI Taxonomy" id="7936"/>
    <lineage>
        <taxon>Eukaryota</taxon>
        <taxon>Metazoa</taxon>
        <taxon>Chordata</taxon>
        <taxon>Craniata</taxon>
        <taxon>Vertebrata</taxon>
        <taxon>Euteleostomi</taxon>
        <taxon>Actinopterygii</taxon>
        <taxon>Neopterygii</taxon>
        <taxon>Teleostei</taxon>
        <taxon>Anguilliformes</taxon>
        <taxon>Anguillidae</taxon>
        <taxon>Anguilla</taxon>
    </lineage>
</organism>
<protein>
    <submittedName>
        <fullName evidence="2">Uncharacterized protein</fullName>
    </submittedName>
</protein>
<evidence type="ECO:0000313" key="2">
    <source>
        <dbReference type="EMBL" id="JAH67986.1"/>
    </source>
</evidence>
<dbReference type="EMBL" id="GBXM01040591">
    <property type="protein sequence ID" value="JAH67986.1"/>
    <property type="molecule type" value="Transcribed_RNA"/>
</dbReference>
<accession>A0A0E9UQG4</accession>
<evidence type="ECO:0000256" key="1">
    <source>
        <dbReference type="SAM" id="MobiDB-lite"/>
    </source>
</evidence>
<reference evidence="2" key="2">
    <citation type="journal article" date="2015" name="Fish Shellfish Immunol.">
        <title>Early steps in the European eel (Anguilla anguilla)-Vibrio vulnificus interaction in the gills: Role of the RtxA13 toxin.</title>
        <authorList>
            <person name="Callol A."/>
            <person name="Pajuelo D."/>
            <person name="Ebbesson L."/>
            <person name="Teles M."/>
            <person name="MacKenzie S."/>
            <person name="Amaro C."/>
        </authorList>
    </citation>
    <scope>NUCLEOTIDE SEQUENCE</scope>
</reference>
<name>A0A0E9UQG4_ANGAN</name>
<feature type="compositionally biased region" description="Basic and acidic residues" evidence="1">
    <location>
        <begin position="1"/>
        <end position="17"/>
    </location>
</feature>